<protein>
    <submittedName>
        <fullName evidence="2">Lysozyme inhibitor LprI family protein</fullName>
    </submittedName>
</protein>
<evidence type="ECO:0000259" key="1">
    <source>
        <dbReference type="Pfam" id="PF07007"/>
    </source>
</evidence>
<evidence type="ECO:0000313" key="3">
    <source>
        <dbReference type="Proteomes" id="UP001501321"/>
    </source>
</evidence>
<reference evidence="3" key="1">
    <citation type="journal article" date="2019" name="Int. J. Syst. Evol. Microbiol.">
        <title>The Global Catalogue of Microorganisms (GCM) 10K type strain sequencing project: providing services to taxonomists for standard genome sequencing and annotation.</title>
        <authorList>
            <consortium name="The Broad Institute Genomics Platform"/>
            <consortium name="The Broad Institute Genome Sequencing Center for Infectious Disease"/>
            <person name="Wu L."/>
            <person name="Ma J."/>
        </authorList>
    </citation>
    <scope>NUCLEOTIDE SEQUENCE [LARGE SCALE GENOMIC DNA]</scope>
    <source>
        <strain evidence="3">JCM 32226</strain>
    </source>
</reference>
<feature type="domain" description="Lysozyme inhibitor LprI-like N-terminal" evidence="1">
    <location>
        <begin position="29"/>
        <end position="118"/>
    </location>
</feature>
<dbReference type="Pfam" id="PF07007">
    <property type="entry name" value="LprI"/>
    <property type="match status" value="1"/>
</dbReference>
<dbReference type="Proteomes" id="UP001501321">
    <property type="component" value="Unassembled WGS sequence"/>
</dbReference>
<accession>A0ABP8Q8A7</accession>
<name>A0ABP8Q8A7_9GAMM</name>
<dbReference type="InterPro" id="IPR009739">
    <property type="entry name" value="LprI-like_N"/>
</dbReference>
<comment type="caution">
    <text evidence="2">The sequence shown here is derived from an EMBL/GenBank/DDBJ whole genome shotgun (WGS) entry which is preliminary data.</text>
</comment>
<dbReference type="EMBL" id="BAABFC010000012">
    <property type="protein sequence ID" value="GAA4499114.1"/>
    <property type="molecule type" value="Genomic_DNA"/>
</dbReference>
<keyword evidence="3" id="KW-1185">Reference proteome</keyword>
<gene>
    <name evidence="2" type="ORF">GCM10023095_18710</name>
</gene>
<organism evidence="2 3">
    <name type="scientific">Pseudaeromonas paramecii</name>
    <dbReference type="NCBI Taxonomy" id="2138166"/>
    <lineage>
        <taxon>Bacteria</taxon>
        <taxon>Pseudomonadati</taxon>
        <taxon>Pseudomonadota</taxon>
        <taxon>Gammaproteobacteria</taxon>
        <taxon>Aeromonadales</taxon>
        <taxon>Aeromonadaceae</taxon>
        <taxon>Pseudaeromonas</taxon>
    </lineage>
</organism>
<dbReference type="Gene3D" id="1.20.1270.180">
    <property type="match status" value="1"/>
</dbReference>
<evidence type="ECO:0000313" key="2">
    <source>
        <dbReference type="EMBL" id="GAA4499114.1"/>
    </source>
</evidence>
<dbReference type="RefSeq" id="WP_345012341.1">
    <property type="nucleotide sequence ID" value="NZ_BAABFC010000012.1"/>
</dbReference>
<sequence length="124" mass="14262">MIILGYIFASSMAMFDAKQCENLDLTAKFNCVEVLYNKSDAELNKVYQNLFSYFQNDYEGIGEPRTKYLKLAQRDWIKFRDSSCNFENPQGMGSGGEGFGVEYLTCQLKKTVDRIDYLNGFLPK</sequence>
<proteinExistence type="predicted"/>